<proteinExistence type="predicted"/>
<evidence type="ECO:0000313" key="1">
    <source>
        <dbReference type="EMBL" id="TXB69035.1"/>
    </source>
</evidence>
<keyword evidence="2" id="KW-1185">Reference proteome</keyword>
<organism evidence="1 2">
    <name type="scientific">Paracoccus aurantiacus</name>
    <dbReference type="NCBI Taxonomy" id="2599412"/>
    <lineage>
        <taxon>Bacteria</taxon>
        <taxon>Pseudomonadati</taxon>
        <taxon>Pseudomonadota</taxon>
        <taxon>Alphaproteobacteria</taxon>
        <taxon>Rhodobacterales</taxon>
        <taxon>Paracoccaceae</taxon>
        <taxon>Paracoccus</taxon>
    </lineage>
</organism>
<dbReference type="OrthoDB" id="7872980at2"/>
<dbReference type="RefSeq" id="WP_147097565.1">
    <property type="nucleotide sequence ID" value="NZ_JBHUFH010000002.1"/>
</dbReference>
<dbReference type="Proteomes" id="UP000321562">
    <property type="component" value="Unassembled WGS sequence"/>
</dbReference>
<protein>
    <submittedName>
        <fullName evidence="1">Uncharacterized protein</fullName>
    </submittedName>
</protein>
<dbReference type="EMBL" id="VOPL01000003">
    <property type="protein sequence ID" value="TXB69035.1"/>
    <property type="molecule type" value="Genomic_DNA"/>
</dbReference>
<name>A0A5C6S3N3_9RHOB</name>
<accession>A0A5C6S3N3</accession>
<gene>
    <name evidence="1" type="ORF">FQV27_08625</name>
</gene>
<evidence type="ECO:0000313" key="2">
    <source>
        <dbReference type="Proteomes" id="UP000321562"/>
    </source>
</evidence>
<reference evidence="1 2" key="1">
    <citation type="submission" date="2019-08" db="EMBL/GenBank/DDBJ databases">
        <authorList>
            <person name="Ye J."/>
        </authorList>
    </citation>
    <scope>NUCLEOTIDE SEQUENCE [LARGE SCALE GENOMIC DNA]</scope>
    <source>
        <strain evidence="1 2">TK008</strain>
    </source>
</reference>
<sequence>MAGLWFRFQLDACHGNGLAAIIRKLTLFRGAVGMIVRKNLLLTLALLAGCTPALEPSDTSAVVELNSGGAFSGYQQFEVFPDDIMRTTVAGPFDEKKRSASRQLNPGAFVAARDHILANPIPQKVLDAAGDCDDYGGDIVSYSGPDKQVKYLAHCPSERLHALFGEVSDIIDSHDPKAQPVVSGE</sequence>
<dbReference type="AlphaFoldDB" id="A0A5C6S3N3"/>
<comment type="caution">
    <text evidence="1">The sequence shown here is derived from an EMBL/GenBank/DDBJ whole genome shotgun (WGS) entry which is preliminary data.</text>
</comment>